<evidence type="ECO:0000256" key="1">
    <source>
        <dbReference type="SAM" id="SignalP"/>
    </source>
</evidence>
<name>A0A7G8YNK0_9PSED</name>
<gene>
    <name evidence="2" type="ORF">GGI48_29055</name>
</gene>
<reference evidence="3" key="1">
    <citation type="journal article" date="2020" name="Microbiol. Resour. Announc.">
        <title>Complete genome sequences of four natural Pseudomonas isolates that catabolize a wide range of aromatic compounds relevant to lignin valorization.</title>
        <authorList>
            <person name="Hatmaker E.A."/>
            <person name="Presley G."/>
            <person name="Cannon O."/>
            <person name="Guss A.M."/>
            <person name="Elkins J.G."/>
        </authorList>
    </citation>
    <scope>NUCLEOTIDE SEQUENCE [LARGE SCALE GENOMIC DNA]</scope>
    <source>
        <strain evidence="3">H1F5C</strain>
    </source>
</reference>
<proteinExistence type="predicted"/>
<keyword evidence="1" id="KW-0732">Signal</keyword>
<dbReference type="AlphaFoldDB" id="A0A7G8YNK0"/>
<protein>
    <submittedName>
        <fullName evidence="2">Uncharacterized protein</fullName>
    </submittedName>
</protein>
<dbReference type="RefSeq" id="WP_179601370.1">
    <property type="nucleotide sequence ID" value="NZ_CP060201.1"/>
</dbReference>
<dbReference type="EMBL" id="CP060201">
    <property type="protein sequence ID" value="QNH77248.1"/>
    <property type="molecule type" value="Genomic_DNA"/>
</dbReference>
<sequence length="186" mass="21001">MMRHKFFLRLLTLFCSASFSLLAFSNEQRCLPNMPKIKLEVLDCFQEKNTTILKLATRDQPTYDTNLENLPTFIVMGKALDEVMPALGKEVRQPYNNLIKLPYPSAIVHITEASKAARLKLVKEGWRLLDMKDFTYGKTDGTEGANVTCSTFINNSSDVFIAVSQCSSFYEEDISKLRDILGSVGN</sequence>
<evidence type="ECO:0000313" key="2">
    <source>
        <dbReference type="EMBL" id="QNH77248.1"/>
    </source>
</evidence>
<dbReference type="Proteomes" id="UP000515277">
    <property type="component" value="Chromosome"/>
</dbReference>
<accession>A0A7G8YNK0</accession>
<evidence type="ECO:0000313" key="3">
    <source>
        <dbReference type="Proteomes" id="UP000515277"/>
    </source>
</evidence>
<feature type="chain" id="PRO_5030163605" evidence="1">
    <location>
        <begin position="24"/>
        <end position="186"/>
    </location>
</feature>
<organism evidence="2 3">
    <name type="scientific">Pseudomonas protegens</name>
    <dbReference type="NCBI Taxonomy" id="380021"/>
    <lineage>
        <taxon>Bacteria</taxon>
        <taxon>Pseudomonadati</taxon>
        <taxon>Pseudomonadota</taxon>
        <taxon>Gammaproteobacteria</taxon>
        <taxon>Pseudomonadales</taxon>
        <taxon>Pseudomonadaceae</taxon>
        <taxon>Pseudomonas</taxon>
    </lineage>
</organism>
<feature type="signal peptide" evidence="1">
    <location>
        <begin position="1"/>
        <end position="23"/>
    </location>
</feature>